<evidence type="ECO:0000313" key="2">
    <source>
        <dbReference type="EMBL" id="PHX55303.1"/>
    </source>
</evidence>
<dbReference type="EMBL" id="NXIB02000058">
    <property type="protein sequence ID" value="PHX55303.1"/>
    <property type="molecule type" value="Genomic_DNA"/>
</dbReference>
<organism evidence="2 3">
    <name type="scientific">Tychonema bourrellyi FEM_GT703</name>
    <dbReference type="NCBI Taxonomy" id="2040638"/>
    <lineage>
        <taxon>Bacteria</taxon>
        <taxon>Bacillati</taxon>
        <taxon>Cyanobacteriota</taxon>
        <taxon>Cyanophyceae</taxon>
        <taxon>Oscillatoriophycideae</taxon>
        <taxon>Oscillatoriales</taxon>
        <taxon>Microcoleaceae</taxon>
        <taxon>Tychonema</taxon>
    </lineage>
</organism>
<dbReference type="Proteomes" id="UP000226442">
    <property type="component" value="Unassembled WGS sequence"/>
</dbReference>
<dbReference type="OrthoDB" id="9797480at2"/>
<dbReference type="InterPro" id="IPR041698">
    <property type="entry name" value="Methyltransf_25"/>
</dbReference>
<dbReference type="GO" id="GO:0032259">
    <property type="term" value="P:methylation"/>
    <property type="evidence" value="ECO:0007669"/>
    <property type="project" value="UniProtKB-KW"/>
</dbReference>
<dbReference type="SUPFAM" id="SSF53335">
    <property type="entry name" value="S-adenosyl-L-methionine-dependent methyltransferases"/>
    <property type="match status" value="1"/>
</dbReference>
<gene>
    <name evidence="2" type="ORF">CP500_011645</name>
</gene>
<dbReference type="GO" id="GO:0008168">
    <property type="term" value="F:methyltransferase activity"/>
    <property type="evidence" value="ECO:0007669"/>
    <property type="project" value="UniProtKB-KW"/>
</dbReference>
<dbReference type="InterPro" id="IPR029063">
    <property type="entry name" value="SAM-dependent_MTases_sf"/>
</dbReference>
<keyword evidence="3" id="KW-1185">Reference proteome</keyword>
<dbReference type="AlphaFoldDB" id="A0A2G4F0L5"/>
<evidence type="ECO:0000313" key="3">
    <source>
        <dbReference type="Proteomes" id="UP000226442"/>
    </source>
</evidence>
<proteinExistence type="predicted"/>
<sequence length="240" mass="26976">MEIIPPKIDYEGAWDSYAQEWKENNPELAYLGDEWIGKGAGAANSLSEYESLIEQEFIAPYIKKEHTVLEIGIGGGKTGSLLLRYCDRLICADISTQMLQATRSRLGSDRVSYVKLNGLTLDGIAPESADVCFCYDTMVHVEPVDIFNYLTRIPKLLRGDRICVFHHANILSELGWQKFASEWDKNLLGRRDGTAFSVMTDTIMEKFLNHLNYEIILKNTSSVPRDCVWICKAPLVSSGG</sequence>
<dbReference type="CDD" id="cd02440">
    <property type="entry name" value="AdoMet_MTases"/>
    <property type="match status" value="1"/>
</dbReference>
<keyword evidence="2" id="KW-0808">Transferase</keyword>
<comment type="caution">
    <text evidence="2">The sequence shown here is derived from an EMBL/GenBank/DDBJ whole genome shotgun (WGS) entry which is preliminary data.</text>
</comment>
<dbReference type="Pfam" id="PF13649">
    <property type="entry name" value="Methyltransf_25"/>
    <property type="match status" value="1"/>
</dbReference>
<dbReference type="Gene3D" id="3.40.50.150">
    <property type="entry name" value="Vaccinia Virus protein VP39"/>
    <property type="match status" value="1"/>
</dbReference>
<name>A0A2G4F0L5_9CYAN</name>
<reference evidence="2" key="1">
    <citation type="submission" date="2017-10" db="EMBL/GenBank/DDBJ databases">
        <title>Draft genome sequence of the planktic cyanobacteria Tychonema bourrellyi isolated from alpine lentic freshwater.</title>
        <authorList>
            <person name="Tett A."/>
            <person name="Armanini F."/>
            <person name="Asnicar F."/>
            <person name="Boscaini A."/>
            <person name="Pasolli E."/>
            <person name="Zolfo M."/>
            <person name="Donati C."/>
            <person name="Salmaso N."/>
            <person name="Segata N."/>
        </authorList>
    </citation>
    <scope>NUCLEOTIDE SEQUENCE</scope>
    <source>
        <strain evidence="2">FEM_GT703</strain>
    </source>
</reference>
<keyword evidence="2" id="KW-0489">Methyltransferase</keyword>
<accession>A0A2G4F0L5</accession>
<protein>
    <submittedName>
        <fullName evidence="2">Class I SAM-dependent methyltransferase</fullName>
    </submittedName>
</protein>
<feature type="domain" description="Methyltransferase" evidence="1">
    <location>
        <begin position="68"/>
        <end position="158"/>
    </location>
</feature>
<evidence type="ECO:0000259" key="1">
    <source>
        <dbReference type="Pfam" id="PF13649"/>
    </source>
</evidence>